<dbReference type="NCBIfam" id="NF002821">
    <property type="entry name" value="PRK02983.1"/>
    <property type="match status" value="1"/>
</dbReference>
<dbReference type="Gene3D" id="3.30.930.10">
    <property type="entry name" value="Bira Bifunctional Protein, Domain 2"/>
    <property type="match status" value="1"/>
</dbReference>
<feature type="transmembrane region" description="Helical" evidence="22">
    <location>
        <begin position="118"/>
        <end position="138"/>
    </location>
</feature>
<evidence type="ECO:0000256" key="15">
    <source>
        <dbReference type="ARBA" id="ARBA00023146"/>
    </source>
</evidence>
<feature type="transmembrane region" description="Helical" evidence="22">
    <location>
        <begin position="150"/>
        <end position="176"/>
    </location>
</feature>
<keyword evidence="25" id="KW-1185">Reference proteome</keyword>
<evidence type="ECO:0000313" key="24">
    <source>
        <dbReference type="EMBL" id="GAA4392593.1"/>
    </source>
</evidence>
<evidence type="ECO:0000256" key="19">
    <source>
        <dbReference type="ARBA" id="ARBA00047540"/>
    </source>
</evidence>
<feature type="transmembrane region" description="Helical" evidence="22">
    <location>
        <begin position="36"/>
        <end position="57"/>
    </location>
</feature>
<dbReference type="InterPro" id="IPR031553">
    <property type="entry name" value="tRNA-synt_2_TM"/>
</dbReference>
<dbReference type="InterPro" id="IPR044136">
    <property type="entry name" value="Lys-tRNA-ligase_II_N"/>
</dbReference>
<dbReference type="Gene3D" id="2.40.50.140">
    <property type="entry name" value="Nucleic acid-binding proteins"/>
    <property type="match status" value="1"/>
</dbReference>
<proteinExistence type="inferred from homology"/>
<evidence type="ECO:0000256" key="5">
    <source>
        <dbReference type="ARBA" id="ARBA00022598"/>
    </source>
</evidence>
<comment type="similarity">
    <text evidence="21">Belongs to the class-II aminoacyl-tRNA synthetase family.</text>
</comment>
<dbReference type="HAMAP" id="MF_00252">
    <property type="entry name" value="Lys_tRNA_synth_class2"/>
    <property type="match status" value="1"/>
</dbReference>
<evidence type="ECO:0000256" key="11">
    <source>
        <dbReference type="ARBA" id="ARBA00022842"/>
    </source>
</evidence>
<name>A0ABP8JLB7_9ACTN</name>
<feature type="transmembrane region" description="Helical" evidence="22">
    <location>
        <begin position="215"/>
        <end position="236"/>
    </location>
</feature>
<dbReference type="NCBIfam" id="NF001756">
    <property type="entry name" value="PRK00484.1"/>
    <property type="match status" value="1"/>
</dbReference>
<dbReference type="Pfam" id="PF01336">
    <property type="entry name" value="tRNA_anti-codon"/>
    <property type="match status" value="1"/>
</dbReference>
<comment type="caution">
    <text evidence="24">The sequence shown here is derived from an EMBL/GenBank/DDBJ whole genome shotgun (WGS) entry which is preliminary data.</text>
</comment>
<keyword evidence="6" id="KW-0808">Transferase</keyword>
<dbReference type="EC" id="6.1.1.6" evidence="21"/>
<evidence type="ECO:0000256" key="20">
    <source>
        <dbReference type="ARBA" id="ARBA00048573"/>
    </source>
</evidence>
<dbReference type="PRINTS" id="PR00982">
    <property type="entry name" value="TRNASYNTHLYS"/>
</dbReference>
<evidence type="ECO:0000256" key="12">
    <source>
        <dbReference type="ARBA" id="ARBA00022989"/>
    </source>
</evidence>
<keyword evidence="4" id="KW-1003">Cell membrane</keyword>
<dbReference type="GO" id="GO:0016874">
    <property type="term" value="F:ligase activity"/>
    <property type="evidence" value="ECO:0007669"/>
    <property type="project" value="UniProtKB-KW"/>
</dbReference>
<dbReference type="CDD" id="cd04322">
    <property type="entry name" value="LysRS_N"/>
    <property type="match status" value="1"/>
</dbReference>
<evidence type="ECO:0000313" key="25">
    <source>
        <dbReference type="Proteomes" id="UP001500635"/>
    </source>
</evidence>
<evidence type="ECO:0000256" key="10">
    <source>
        <dbReference type="ARBA" id="ARBA00022840"/>
    </source>
</evidence>
<evidence type="ECO:0000256" key="6">
    <source>
        <dbReference type="ARBA" id="ARBA00022679"/>
    </source>
</evidence>
<comment type="function">
    <text evidence="18">Catalyzes the production of L-lysyl-tRNA(Lys)transfer and the transfer of a lysyl group from L-lysyl-tRNA(Lys) to membrane-bound phosphatidylglycerol (PG), which produces lysylphosphatidylglycerol (LPG), one of the components of the bacterial membrane with a positive net charge. LPG synthesis contributes to the resistance to cationic antimicrobial peptides (CAMPs) and likely protects M.tuberculosis against the CAMPs produced by competiting microorganisms (bacteriocins). In fact, the modification of anionic phosphatidylglycerol with positively charged L-lysine results in repulsion of the peptides.</text>
</comment>
<dbReference type="PROSITE" id="PS50862">
    <property type="entry name" value="AA_TRNA_LIGASE_II"/>
    <property type="match status" value="1"/>
</dbReference>
<feature type="binding site" evidence="21">
    <location>
        <position position="1020"/>
    </location>
    <ligand>
        <name>Mg(2+)</name>
        <dbReference type="ChEBI" id="CHEBI:18420"/>
        <label>1</label>
    </ligand>
</feature>
<keyword evidence="9 21" id="KW-0547">Nucleotide-binding</keyword>
<comment type="similarity">
    <text evidence="3">In the C-terminal section; belongs to the class-II aminoacyl-tRNA synthetase family.</text>
</comment>
<dbReference type="Pfam" id="PF16995">
    <property type="entry name" value="tRNA-synt_2_TM"/>
    <property type="match status" value="1"/>
</dbReference>
<dbReference type="InterPro" id="IPR012340">
    <property type="entry name" value="NA-bd_OB-fold"/>
</dbReference>
<feature type="transmembrane region" description="Helical" evidence="22">
    <location>
        <begin position="69"/>
        <end position="91"/>
    </location>
</feature>
<protein>
    <recommendedName>
        <fullName evidence="21">Lysine--tRNA ligase</fullName>
        <ecNumber evidence="21">6.1.1.6</ecNumber>
    </recommendedName>
    <alternativeName>
        <fullName evidence="21">Lysyl-tRNA synthetase</fullName>
        <shortName evidence="21">LysRS</shortName>
    </alternativeName>
</protein>
<dbReference type="InterPro" id="IPR002313">
    <property type="entry name" value="Lys-tRNA-ligase_II"/>
</dbReference>
<evidence type="ECO:0000256" key="21">
    <source>
        <dbReference type="HAMAP-Rule" id="MF_00252"/>
    </source>
</evidence>
<dbReference type="InterPro" id="IPR024320">
    <property type="entry name" value="LPG_synthase_C"/>
</dbReference>
<accession>A0ABP8JLB7</accession>
<evidence type="ECO:0000256" key="4">
    <source>
        <dbReference type="ARBA" id="ARBA00022475"/>
    </source>
</evidence>
<evidence type="ECO:0000256" key="17">
    <source>
        <dbReference type="ARBA" id="ARBA00023268"/>
    </source>
</evidence>
<keyword evidence="14 22" id="KW-0472">Membrane</keyword>
<dbReference type="PANTHER" id="PTHR42918:SF15">
    <property type="entry name" value="LYSINE--TRNA LIGASE, CHLOROPLASTIC_MITOCHONDRIAL"/>
    <property type="match status" value="1"/>
</dbReference>
<evidence type="ECO:0000256" key="14">
    <source>
        <dbReference type="ARBA" id="ARBA00023136"/>
    </source>
</evidence>
<sequence length="1109" mass="120109">MWLARAVLLAAIVSLLSVFVRDVHGLGVLNNIINTLGIPTAPSVFVVALLAVLAGALRRRLRAAHTVAVVLMALTVLSNVADLLSIVVGGAKQIDVDVDVDSDTPLQHGVYWTPRESVWGTAIAVVVSLAVLVAVIAARRSFPAKLARGSRTAAVGVLIGGFVVSFLVTFALTLSFPRTLQGLGDKTAWALRGTFGVVVGRDSDLVLGGRTGYHWIYSVSGVLSAAALVLALMVFWRASHGGPMISEDEELHVRRLLLEYGEDDSLGYFATRRDKSALFSPDGKAAVTYRVLGSVSMASADPIGDRASWAAAVDVWLDDCRRGSHYPAVLAASADGAKVYEEAGLRTLTIGDEAIIDVDTFTLKGRSMRQVRQAVARVTAAGYTVEVRRHADLSPAELAELERLADAWRGEETERGFSMALNRVGDPVDGRCVVITANDRTGTVRGFLSFVPWGTRGLSLDLMRRDRSAENGLNEFMVARLAEFCPTIGVRRISLNFAVFRSVFFEADRVGAGPITRLTDALLSFASKFYQLETLYRSNDKYRPEWVPRVMCYDPALTAVRAGIAVGTAEGFLPRLGPGFLAGPKVPDRQEPRDAEFNDLLIAEEQRLLTPVVPLVRLSEQQRVRRRKLDALERAGIPGYPASVPRTHTLAEVRAAHEGLAAGEHTGTVVSVTGRIRAIRDYGGVTFTVLEEDGARLQALADRDGSPADTRAAWRSGTDLGDLVSVTGEVMTSRTGELSIHLHSWAMAGKCLSPVPGLRARLAEEARIRNRPLDLITNRGAVDLLYRRAAGVAALRQAFTGRGFTEVETPMLQAVHGGAAARPFTTHINAYDMDLFLRIAPELYLKRLAVGGLGRIFEINRNFRNEGADATHNPEFTALEAYEAYGDYNTMRVLTREVILAVATAVNGRPVALRPDGDGVLQEVDLTPEWPVVTIHAAVSKATGTTLTSSTPRDEVAAVCARFDLAVPPGASAGKLVMELYEALVEKQTHFPTFYCDFPIEVSPLARKHRHDPQLTEQWDLVGFGAELGCAYTELTDPIDQRERLTRQSLAAAAGDLEAMQLDESFLEALAYAMPPTGGLGLGVDRIVMLLAGVNIRATLAFPFVKPRD</sequence>
<keyword evidence="11 21" id="KW-0460">Magnesium</keyword>
<evidence type="ECO:0000256" key="9">
    <source>
        <dbReference type="ARBA" id="ARBA00022741"/>
    </source>
</evidence>
<comment type="cofactor">
    <cofactor evidence="21">
        <name>Mg(2+)</name>
        <dbReference type="ChEBI" id="CHEBI:18420"/>
    </cofactor>
    <text evidence="21">Binds 3 Mg(2+) ions per subunit.</text>
</comment>
<dbReference type="InterPro" id="IPR006195">
    <property type="entry name" value="aa-tRNA-synth_II"/>
</dbReference>
<dbReference type="InterPro" id="IPR018149">
    <property type="entry name" value="Lys-tRNA-synth_II_C"/>
</dbReference>
<gene>
    <name evidence="24" type="primary">lysX</name>
    <name evidence="21" type="synonym">lysS</name>
    <name evidence="24" type="ORF">GCM10023147_22530</name>
</gene>
<keyword evidence="21" id="KW-0963">Cytoplasm</keyword>
<evidence type="ECO:0000256" key="2">
    <source>
        <dbReference type="ARBA" id="ARBA00005270"/>
    </source>
</evidence>
<keyword evidence="17" id="KW-0511">Multifunctional enzyme</keyword>
<evidence type="ECO:0000256" key="16">
    <source>
        <dbReference type="ARBA" id="ARBA00023251"/>
    </source>
</evidence>
<evidence type="ECO:0000256" key="3">
    <source>
        <dbReference type="ARBA" id="ARBA00009968"/>
    </source>
</evidence>
<keyword evidence="15 21" id="KW-0030">Aminoacyl-tRNA synthetase</keyword>
<feature type="domain" description="Aminoacyl-transfer RNA synthetases class-II family profile" evidence="23">
    <location>
        <begin position="793"/>
        <end position="1107"/>
    </location>
</feature>
<comment type="subcellular location">
    <subcellularLocation>
        <location evidence="1">Cell membrane</location>
        <topology evidence="1">Multi-pass membrane protein</topology>
    </subcellularLocation>
    <subcellularLocation>
        <location evidence="21">Cytoplasm</location>
    </subcellularLocation>
</comment>
<evidence type="ECO:0000256" key="13">
    <source>
        <dbReference type="ARBA" id="ARBA00023098"/>
    </source>
</evidence>
<dbReference type="SUPFAM" id="SSF50249">
    <property type="entry name" value="Nucleic acid-binding proteins"/>
    <property type="match status" value="1"/>
</dbReference>
<keyword evidence="12 22" id="KW-1133">Transmembrane helix</keyword>
<comment type="catalytic activity">
    <reaction evidence="19">
        <text>L-lysyl-tRNA(Lys) + a 1,2-diacyl-sn-glycero-3-phospho-(1'-sn-glycerol) = a 1,2-diacyl-sn-glycero-3-phospho-1'-(3'-O-L-lysyl)-sn-glycerol + tRNA(Lys)</text>
        <dbReference type="Rhea" id="RHEA:10668"/>
        <dbReference type="Rhea" id="RHEA-COMP:9696"/>
        <dbReference type="Rhea" id="RHEA-COMP:9697"/>
        <dbReference type="ChEBI" id="CHEBI:64716"/>
        <dbReference type="ChEBI" id="CHEBI:75792"/>
        <dbReference type="ChEBI" id="CHEBI:78442"/>
        <dbReference type="ChEBI" id="CHEBI:78529"/>
        <dbReference type="EC" id="2.3.2.3"/>
    </reaction>
</comment>
<evidence type="ECO:0000256" key="7">
    <source>
        <dbReference type="ARBA" id="ARBA00022692"/>
    </source>
</evidence>
<dbReference type="NCBIfam" id="TIGR00499">
    <property type="entry name" value="lysS_bact"/>
    <property type="match status" value="1"/>
</dbReference>
<dbReference type="PANTHER" id="PTHR42918">
    <property type="entry name" value="LYSYL-TRNA SYNTHETASE"/>
    <property type="match status" value="1"/>
</dbReference>
<evidence type="ECO:0000256" key="22">
    <source>
        <dbReference type="SAM" id="Phobius"/>
    </source>
</evidence>
<comment type="subunit">
    <text evidence="21">Homodimer.</text>
</comment>
<organism evidence="24 25">
    <name type="scientific">Tsukamurella soli</name>
    <dbReference type="NCBI Taxonomy" id="644556"/>
    <lineage>
        <taxon>Bacteria</taxon>
        <taxon>Bacillati</taxon>
        <taxon>Actinomycetota</taxon>
        <taxon>Actinomycetes</taxon>
        <taxon>Mycobacteriales</taxon>
        <taxon>Tsukamurellaceae</taxon>
        <taxon>Tsukamurella</taxon>
    </lineage>
</organism>
<comment type="catalytic activity">
    <reaction evidence="20 21">
        <text>tRNA(Lys) + L-lysine + ATP = L-lysyl-tRNA(Lys) + AMP + diphosphate</text>
        <dbReference type="Rhea" id="RHEA:20792"/>
        <dbReference type="Rhea" id="RHEA-COMP:9696"/>
        <dbReference type="Rhea" id="RHEA-COMP:9697"/>
        <dbReference type="ChEBI" id="CHEBI:30616"/>
        <dbReference type="ChEBI" id="CHEBI:32551"/>
        <dbReference type="ChEBI" id="CHEBI:33019"/>
        <dbReference type="ChEBI" id="CHEBI:78442"/>
        <dbReference type="ChEBI" id="CHEBI:78529"/>
        <dbReference type="ChEBI" id="CHEBI:456215"/>
        <dbReference type="EC" id="6.1.1.6"/>
    </reaction>
</comment>
<dbReference type="Pfam" id="PF00152">
    <property type="entry name" value="tRNA-synt_2"/>
    <property type="match status" value="1"/>
</dbReference>
<dbReference type="SUPFAM" id="SSF55681">
    <property type="entry name" value="Class II aaRS and biotin synthetases"/>
    <property type="match status" value="1"/>
</dbReference>
<dbReference type="EMBL" id="BAABFR010000029">
    <property type="protein sequence ID" value="GAA4392593.1"/>
    <property type="molecule type" value="Genomic_DNA"/>
</dbReference>
<keyword evidence="7 22" id="KW-0812">Transmembrane</keyword>
<dbReference type="InterPro" id="IPR004364">
    <property type="entry name" value="Aa-tRNA-synt_II"/>
</dbReference>
<evidence type="ECO:0000259" key="23">
    <source>
        <dbReference type="PROSITE" id="PS50862"/>
    </source>
</evidence>
<keyword evidence="5 21" id="KW-0436">Ligase</keyword>
<dbReference type="InterPro" id="IPR004365">
    <property type="entry name" value="NA-bd_OB_tRNA"/>
</dbReference>
<evidence type="ECO:0000256" key="8">
    <source>
        <dbReference type="ARBA" id="ARBA00022723"/>
    </source>
</evidence>
<comment type="similarity">
    <text evidence="2">In the N-terminal section; belongs to the LPG synthetase family.</text>
</comment>
<keyword evidence="10 21" id="KW-0067">ATP-binding</keyword>
<reference evidence="25" key="1">
    <citation type="journal article" date="2019" name="Int. J. Syst. Evol. Microbiol.">
        <title>The Global Catalogue of Microorganisms (GCM) 10K type strain sequencing project: providing services to taxonomists for standard genome sequencing and annotation.</title>
        <authorList>
            <consortium name="The Broad Institute Genomics Platform"/>
            <consortium name="The Broad Institute Genome Sequencing Center for Infectious Disease"/>
            <person name="Wu L."/>
            <person name="Ma J."/>
        </authorList>
    </citation>
    <scope>NUCLEOTIDE SEQUENCE [LARGE SCALE GENOMIC DNA]</scope>
    <source>
        <strain evidence="25">JCM 17688</strain>
    </source>
</reference>
<evidence type="ECO:0000256" key="18">
    <source>
        <dbReference type="ARBA" id="ARBA00024681"/>
    </source>
</evidence>
<keyword evidence="8 21" id="KW-0479">Metal-binding</keyword>
<dbReference type="Proteomes" id="UP001500635">
    <property type="component" value="Unassembled WGS sequence"/>
</dbReference>
<keyword evidence="16" id="KW-0046">Antibiotic resistance</keyword>
<dbReference type="Pfam" id="PF09924">
    <property type="entry name" value="LPG_synthase_C"/>
    <property type="match status" value="1"/>
</dbReference>
<keyword evidence="21" id="KW-0648">Protein biosynthesis</keyword>
<keyword evidence="13" id="KW-0443">Lipid metabolism</keyword>
<feature type="binding site" evidence="21">
    <location>
        <position position="1027"/>
    </location>
    <ligand>
        <name>Mg(2+)</name>
        <dbReference type="ChEBI" id="CHEBI:18420"/>
        <label>1</label>
    </ligand>
</feature>
<feature type="binding site" evidence="21">
    <location>
        <position position="1027"/>
    </location>
    <ligand>
        <name>Mg(2+)</name>
        <dbReference type="ChEBI" id="CHEBI:18420"/>
        <label>2</label>
    </ligand>
</feature>
<evidence type="ECO:0000256" key="1">
    <source>
        <dbReference type="ARBA" id="ARBA00004651"/>
    </source>
</evidence>
<dbReference type="InterPro" id="IPR045864">
    <property type="entry name" value="aa-tRNA-synth_II/BPL/LPL"/>
</dbReference>